<feature type="transmembrane region" description="Helical" evidence="8">
    <location>
        <begin position="6"/>
        <end position="24"/>
    </location>
</feature>
<name>A0A5M6CY97_9BACT</name>
<evidence type="ECO:0000256" key="7">
    <source>
        <dbReference type="ARBA" id="ARBA00023136"/>
    </source>
</evidence>
<evidence type="ECO:0000256" key="5">
    <source>
        <dbReference type="ARBA" id="ARBA00022692"/>
    </source>
</evidence>
<feature type="transmembrane region" description="Helical" evidence="8">
    <location>
        <begin position="171"/>
        <end position="190"/>
    </location>
</feature>
<dbReference type="Proteomes" id="UP000324479">
    <property type="component" value="Unassembled WGS sequence"/>
</dbReference>
<dbReference type="EMBL" id="VWOX01000014">
    <property type="protein sequence ID" value="KAA5540197.1"/>
    <property type="molecule type" value="Genomic_DNA"/>
</dbReference>
<evidence type="ECO:0000256" key="3">
    <source>
        <dbReference type="ARBA" id="ARBA00022448"/>
    </source>
</evidence>
<dbReference type="InterPro" id="IPR038770">
    <property type="entry name" value="Na+/solute_symporter_sf"/>
</dbReference>
<organism evidence="9 10">
    <name type="scientific">Roseiconus nitratireducens</name>
    <dbReference type="NCBI Taxonomy" id="2605748"/>
    <lineage>
        <taxon>Bacteria</taxon>
        <taxon>Pseudomonadati</taxon>
        <taxon>Planctomycetota</taxon>
        <taxon>Planctomycetia</taxon>
        <taxon>Pirellulales</taxon>
        <taxon>Pirellulaceae</taxon>
        <taxon>Roseiconus</taxon>
    </lineage>
</organism>
<feature type="transmembrane region" description="Helical" evidence="8">
    <location>
        <begin position="196"/>
        <end position="220"/>
    </location>
</feature>
<dbReference type="Gene3D" id="1.20.1530.20">
    <property type="match status" value="2"/>
</dbReference>
<evidence type="ECO:0000313" key="9">
    <source>
        <dbReference type="EMBL" id="KAA5540197.1"/>
    </source>
</evidence>
<keyword evidence="5 8" id="KW-0812">Transmembrane</keyword>
<evidence type="ECO:0000256" key="2">
    <source>
        <dbReference type="ARBA" id="ARBA00010145"/>
    </source>
</evidence>
<dbReference type="PANTHER" id="PTHR36838">
    <property type="entry name" value="AUXIN EFFLUX CARRIER FAMILY PROTEIN"/>
    <property type="match status" value="1"/>
</dbReference>
<protein>
    <submittedName>
        <fullName evidence="9">Malate permease</fullName>
    </submittedName>
</protein>
<dbReference type="PANTHER" id="PTHR36838:SF3">
    <property type="entry name" value="TRANSPORTER AUXIN EFFLUX CARRIER EC FAMILY"/>
    <property type="match status" value="1"/>
</dbReference>
<comment type="subcellular location">
    <subcellularLocation>
        <location evidence="1">Cell membrane</location>
        <topology evidence="1">Multi-pass membrane protein</topology>
    </subcellularLocation>
</comment>
<sequence length="317" mass="33727">MQDLWPIIASVLGVFLVMGIGAACRHLGWLTAEADRTLANLTANVMLPAYFIHQFSRSEEIESIATAWQPPVFGFVATAVGFGVALLFARTCGPWLGLTTDASQRAFALCAGICNYGYIPLPLAEEFYPSAVIELILHNVGVDVALWSIGIAIIGGTAGSGWKKPLTSPPLWAVIISITLSQLSLVRYIPDPVLSAIGALGGCAIPLGLLLSGAIIVDFLRDRSWLGAPRVALAAILIRQGLLPLLMLAAGAMLVTQNDLRTVVMLQAAMPAAVFPIVLTKLYHRDTETALRVVLWTSIAALVLIPIWLAIGAAWLG</sequence>
<feature type="transmembrane region" description="Helical" evidence="8">
    <location>
        <begin position="291"/>
        <end position="316"/>
    </location>
</feature>
<gene>
    <name evidence="9" type="ORF">FYK55_21405</name>
</gene>
<keyword evidence="6 8" id="KW-1133">Transmembrane helix</keyword>
<dbReference type="AlphaFoldDB" id="A0A5M6CY97"/>
<keyword evidence="7 8" id="KW-0472">Membrane</keyword>
<comment type="similarity">
    <text evidence="2">Belongs to the auxin efflux carrier (TC 2.A.69) family.</text>
</comment>
<dbReference type="RefSeq" id="WP_150078671.1">
    <property type="nucleotide sequence ID" value="NZ_VWOX01000014.1"/>
</dbReference>
<feature type="transmembrane region" description="Helical" evidence="8">
    <location>
        <begin position="136"/>
        <end position="159"/>
    </location>
</feature>
<feature type="transmembrane region" description="Helical" evidence="8">
    <location>
        <begin position="72"/>
        <end position="93"/>
    </location>
</feature>
<proteinExistence type="inferred from homology"/>
<accession>A0A5M6CY97</accession>
<dbReference type="GO" id="GO:0055085">
    <property type="term" value="P:transmembrane transport"/>
    <property type="evidence" value="ECO:0007669"/>
    <property type="project" value="InterPro"/>
</dbReference>
<evidence type="ECO:0000256" key="1">
    <source>
        <dbReference type="ARBA" id="ARBA00004651"/>
    </source>
</evidence>
<keyword evidence="3" id="KW-0813">Transport</keyword>
<dbReference type="InterPro" id="IPR004776">
    <property type="entry name" value="Mem_transp_PIN-like"/>
</dbReference>
<evidence type="ECO:0000256" key="6">
    <source>
        <dbReference type="ARBA" id="ARBA00022989"/>
    </source>
</evidence>
<evidence type="ECO:0000256" key="8">
    <source>
        <dbReference type="SAM" id="Phobius"/>
    </source>
</evidence>
<feature type="transmembrane region" description="Helical" evidence="8">
    <location>
        <begin position="105"/>
        <end position="124"/>
    </location>
</feature>
<reference evidence="9 10" key="1">
    <citation type="submission" date="2019-08" db="EMBL/GenBank/DDBJ databases">
        <authorList>
            <person name="Dhanesh K."/>
            <person name="Kumar G."/>
            <person name="Sasikala C."/>
            <person name="Venkata Ramana C."/>
        </authorList>
    </citation>
    <scope>NUCLEOTIDE SEQUENCE [LARGE SCALE GENOMIC DNA]</scope>
    <source>
        <strain evidence="9 10">JC645</strain>
    </source>
</reference>
<evidence type="ECO:0000313" key="10">
    <source>
        <dbReference type="Proteomes" id="UP000324479"/>
    </source>
</evidence>
<dbReference type="Pfam" id="PF03547">
    <property type="entry name" value="Mem_trans"/>
    <property type="match status" value="2"/>
</dbReference>
<evidence type="ECO:0000256" key="4">
    <source>
        <dbReference type="ARBA" id="ARBA00022475"/>
    </source>
</evidence>
<keyword evidence="4" id="KW-1003">Cell membrane</keyword>
<keyword evidence="10" id="KW-1185">Reference proteome</keyword>
<comment type="caution">
    <text evidence="9">The sequence shown here is derived from an EMBL/GenBank/DDBJ whole genome shotgun (WGS) entry which is preliminary data.</text>
</comment>
<dbReference type="GO" id="GO:0005886">
    <property type="term" value="C:plasma membrane"/>
    <property type="evidence" value="ECO:0007669"/>
    <property type="project" value="UniProtKB-SubCell"/>
</dbReference>
<feature type="transmembrane region" description="Helical" evidence="8">
    <location>
        <begin position="260"/>
        <end position="279"/>
    </location>
</feature>
<feature type="transmembrane region" description="Helical" evidence="8">
    <location>
        <begin position="232"/>
        <end position="254"/>
    </location>
</feature>